<comment type="similarity">
    <text evidence="13">Belongs to the helicase family. AddA subfamily.</text>
</comment>
<dbReference type="Gene3D" id="3.40.50.300">
    <property type="entry name" value="P-loop containing nucleotide triphosphate hydrolases"/>
    <property type="match status" value="4"/>
</dbReference>
<comment type="catalytic activity">
    <reaction evidence="11 13">
        <text>Couples ATP hydrolysis with the unwinding of duplex DNA by translocating in the 3'-5' direction.</text>
        <dbReference type="EC" id="5.6.2.4"/>
    </reaction>
</comment>
<evidence type="ECO:0000256" key="11">
    <source>
        <dbReference type="ARBA" id="ARBA00034617"/>
    </source>
</evidence>
<dbReference type="GO" id="GO:0008408">
    <property type="term" value="F:3'-5' exonuclease activity"/>
    <property type="evidence" value="ECO:0007669"/>
    <property type="project" value="UniProtKB-UniRule"/>
</dbReference>
<dbReference type="InterPro" id="IPR011335">
    <property type="entry name" value="Restrct_endonuc-II-like"/>
</dbReference>
<dbReference type="RefSeq" id="WP_151619996.1">
    <property type="nucleotide sequence ID" value="NZ_WBXO01000005.1"/>
</dbReference>
<evidence type="ECO:0000256" key="13">
    <source>
        <dbReference type="HAMAP-Rule" id="MF_01451"/>
    </source>
</evidence>
<accession>A0A6I0F611</accession>
<feature type="coiled-coil region" evidence="15">
    <location>
        <begin position="297"/>
        <end position="324"/>
    </location>
</feature>
<evidence type="ECO:0000256" key="5">
    <source>
        <dbReference type="ARBA" id="ARBA00022806"/>
    </source>
</evidence>
<comment type="function">
    <text evidence="13">The heterodimer acts as both an ATP-dependent DNA helicase and an ATP-dependent, dual-direction single-stranded exonuclease. Recognizes the chi site generating a DNA molecule suitable for the initiation of homologous recombination. The AddA nuclease domain is required for chi fragment generation; this subunit has the helicase and 3' -&gt; 5' nuclease activities.</text>
</comment>
<evidence type="ECO:0000256" key="2">
    <source>
        <dbReference type="ARBA" id="ARBA00022741"/>
    </source>
</evidence>
<keyword evidence="9 13" id="KW-0234">DNA repair</keyword>
<dbReference type="Proteomes" id="UP000468766">
    <property type="component" value="Unassembled WGS sequence"/>
</dbReference>
<evidence type="ECO:0000256" key="7">
    <source>
        <dbReference type="ARBA" id="ARBA00022840"/>
    </source>
</evidence>
<dbReference type="EMBL" id="WBXO01000005">
    <property type="protein sequence ID" value="KAB2952719.1"/>
    <property type="molecule type" value="Genomic_DNA"/>
</dbReference>
<dbReference type="GO" id="GO:0005524">
    <property type="term" value="F:ATP binding"/>
    <property type="evidence" value="ECO:0007669"/>
    <property type="project" value="UniProtKB-UniRule"/>
</dbReference>
<dbReference type="NCBIfam" id="TIGR02785">
    <property type="entry name" value="addA_Gpos"/>
    <property type="match status" value="1"/>
</dbReference>
<protein>
    <recommendedName>
        <fullName evidence="13">ATP-dependent helicase/nuclease subunit A</fullName>
        <ecNumber evidence="13">3.1.-.-</ecNumber>
        <ecNumber evidence="13">5.6.2.4</ecNumber>
    </recommendedName>
    <alternativeName>
        <fullName evidence="13">ATP-dependent helicase/nuclease AddA</fullName>
    </alternativeName>
    <alternativeName>
        <fullName evidence="13">DNA 3'-5' helicase AddA</fullName>
    </alternativeName>
</protein>
<keyword evidence="19" id="KW-1185">Reference proteome</keyword>
<dbReference type="EC" id="5.6.2.4" evidence="13"/>
<dbReference type="SUPFAM" id="SSF52540">
    <property type="entry name" value="P-loop containing nucleoside triphosphate hydrolases"/>
    <property type="match status" value="1"/>
</dbReference>
<dbReference type="InterPro" id="IPR038726">
    <property type="entry name" value="PDDEXK_AddAB-type"/>
</dbReference>
<evidence type="ECO:0000259" key="17">
    <source>
        <dbReference type="PROSITE" id="PS51217"/>
    </source>
</evidence>
<keyword evidence="1 13" id="KW-0540">Nuclease</keyword>
<dbReference type="GO" id="GO:0043138">
    <property type="term" value="F:3'-5' DNA helicase activity"/>
    <property type="evidence" value="ECO:0007669"/>
    <property type="project" value="UniProtKB-UniRule"/>
</dbReference>
<dbReference type="Pfam" id="PF00580">
    <property type="entry name" value="UvrD-helicase"/>
    <property type="match status" value="2"/>
</dbReference>
<keyword evidence="8 13" id="KW-0238">DNA-binding</keyword>
<reference evidence="18 19" key="1">
    <citation type="submission" date="2019-10" db="EMBL/GenBank/DDBJ databases">
        <title>Whole-genome sequence of the extremophile Heliorestis acidaminivorans DSM 24790.</title>
        <authorList>
            <person name="Kyndt J.A."/>
            <person name="Meyer T.E."/>
        </authorList>
    </citation>
    <scope>NUCLEOTIDE SEQUENCE [LARGE SCALE GENOMIC DNA]</scope>
    <source>
        <strain evidence="18 19">DSM 24790</strain>
    </source>
</reference>
<evidence type="ECO:0000256" key="10">
    <source>
        <dbReference type="ARBA" id="ARBA00023235"/>
    </source>
</evidence>
<evidence type="ECO:0000256" key="1">
    <source>
        <dbReference type="ARBA" id="ARBA00022722"/>
    </source>
</evidence>
<dbReference type="CDD" id="cd18807">
    <property type="entry name" value="SF1_C_UvrD"/>
    <property type="match status" value="1"/>
</dbReference>
<dbReference type="PROSITE" id="PS51198">
    <property type="entry name" value="UVRD_HELICASE_ATP_BIND"/>
    <property type="match status" value="1"/>
</dbReference>
<keyword evidence="10 13" id="KW-0413">Isomerase</keyword>
<organism evidence="18 19">
    <name type="scientific">Heliorestis acidaminivorans</name>
    <dbReference type="NCBI Taxonomy" id="553427"/>
    <lineage>
        <taxon>Bacteria</taxon>
        <taxon>Bacillati</taxon>
        <taxon>Bacillota</taxon>
        <taxon>Clostridia</taxon>
        <taxon>Eubacteriales</taxon>
        <taxon>Heliobacteriaceae</taxon>
        <taxon>Heliorestis</taxon>
    </lineage>
</organism>
<evidence type="ECO:0000256" key="14">
    <source>
        <dbReference type="PROSITE-ProRule" id="PRU00560"/>
    </source>
</evidence>
<dbReference type="InterPro" id="IPR014152">
    <property type="entry name" value="AddA"/>
</dbReference>
<dbReference type="Pfam" id="PF13361">
    <property type="entry name" value="UvrD_C"/>
    <property type="match status" value="1"/>
</dbReference>
<evidence type="ECO:0000259" key="16">
    <source>
        <dbReference type="PROSITE" id="PS51198"/>
    </source>
</evidence>
<gene>
    <name evidence="13 18" type="primary">addA</name>
    <name evidence="18" type="ORF">F9B85_08700</name>
</gene>
<evidence type="ECO:0000256" key="12">
    <source>
        <dbReference type="ARBA" id="ARBA00048988"/>
    </source>
</evidence>
<comment type="caution">
    <text evidence="18">The sequence shown here is derived from an EMBL/GenBank/DDBJ whole genome shotgun (WGS) entry which is preliminary data.</text>
</comment>
<keyword evidence="6 13" id="KW-0269">Exonuclease</keyword>
<dbReference type="InterPro" id="IPR027417">
    <property type="entry name" value="P-loop_NTPase"/>
</dbReference>
<dbReference type="InterPro" id="IPR014017">
    <property type="entry name" value="DNA_helicase_UvrD-like_C"/>
</dbReference>
<evidence type="ECO:0000256" key="15">
    <source>
        <dbReference type="SAM" id="Coils"/>
    </source>
</evidence>
<evidence type="ECO:0000256" key="9">
    <source>
        <dbReference type="ARBA" id="ARBA00023204"/>
    </source>
</evidence>
<evidence type="ECO:0000256" key="4">
    <source>
        <dbReference type="ARBA" id="ARBA00022801"/>
    </source>
</evidence>
<name>A0A6I0F611_9FIRM</name>
<sequence length="1289" mass="148272">MIEREERWTDEQWQAITVRQSNVLVAAAAGAGKTAVLVRRMIGLIQEGIDVDRLLVVTFTNSAAAEMRERIREAVTKALHQDPENKHLRRQLLLINRASITTLHSFCLDLVRKNYYRLELDPSFRIADETESILLQQDALDQLFENYYEKQGACELAPSVAEAFDRLLEAYSSDRDDSALQEIVLKLYERAHSQPQPEQWLNDSVNLFHQALQEPIDNLPWLTTLRQALEMDFQALERELTEALELCKAPGPVHYQETVADDLAIVADLRQALQKSWTMLYEQFTTLKHKDLSRKRLQVDEEMKQEVKDKRDRCKEKLKKIKGKYFSRRPEELIQDLQLLLPEMELLRQLTLDFAQLYKERKQEKRLVDFNDLEHYCLALLCQEAEKDQVKASPLAKELAQYYAEVLVDEYQDINKVQETILDFLSQNNRFMVGDVKQSIYRFRLAEPALFLQKYHTFEPYREDNNSSVIGGGRKIDLARNFRSRANVLHGVNDIFQRIMTAYAGEMTYDDQARLISGALYPSTAECPLEQPIELHLLQNKVDLGPSTDDDSEAVDGEERPEVTLDETAELERTQLEARMIGRRIEQLLAKDVVYDKEAGTYRPVTYRDIVILLRATKGRANVFVDEFRALGIPAYAEVGSGYFEATEIAVMMALLKVIDNPRQDIPLVALLRSPLFRFSAAQLAEIRLADPTGSFYEALLAFATKNEQAQAFLRELEKWRSKARSGPLASLIWQIYSETGFYDYVGAMVGGTQRQANLRALYSRALQYEKTSFRGLFRFLRFIERLQDQGGDLGTARALGEKEDVVRIMSIHKSKGLEFPVVFVPSLGNRFNQMDRQQKLLLHKELGFGPLVLQQEGRYYYPSIAKLAIDRKIHKESLAEEMRILYVALTRAKEKLILVGTVADRQKTAQAWFRQKPTASLPLGDQQLLSATSFLDWIGPVLAGHRDGQIIERWADGSQEGAFLEGQASEQKQEVSQELSKRDRECSYWSLYHSALQDFTNPQESQGLSTDLKLPEIINKVKALEPIKESKILDPYLTWSYRHDSKAGVPTKVSVSQLKNWFTRKEESASESRAVLANPEKGPLDLYFRERPRFLQKEKVLSGSERGSAVHMVMQHIAFAGELSLTSISQQIDNLVQRELLTREQRQAISDEEIYYFFHSPLGKRMLSASKIMREIPFSLALPLAELAPWISSLEGSQSPRTHKEEGEELVLLQGVIDCLFEEQGEWFLVDYKTDRIGHKEPTIWLQDMSRKYRSQLGWYEKALQEAWGIKPQARYLYFFSLGQSLEV</sequence>
<dbReference type="OrthoDB" id="9810135at2"/>
<dbReference type="GO" id="GO:0000724">
    <property type="term" value="P:double-strand break repair via homologous recombination"/>
    <property type="evidence" value="ECO:0007669"/>
    <property type="project" value="UniProtKB-UniRule"/>
</dbReference>
<dbReference type="PANTHER" id="PTHR11070:SF48">
    <property type="entry name" value="ATP-DEPENDENT HELICASE_NUCLEASE SUBUNIT A"/>
    <property type="match status" value="1"/>
</dbReference>
<keyword evidence="7 13" id="KW-0067">ATP-binding</keyword>
<dbReference type="PROSITE" id="PS51217">
    <property type="entry name" value="UVRD_HELICASE_CTER"/>
    <property type="match status" value="1"/>
</dbReference>
<dbReference type="SUPFAM" id="SSF52980">
    <property type="entry name" value="Restriction endonuclease-like"/>
    <property type="match status" value="1"/>
</dbReference>
<dbReference type="InterPro" id="IPR000212">
    <property type="entry name" value="DNA_helicase_UvrD/REP"/>
</dbReference>
<dbReference type="Gene3D" id="3.90.320.10">
    <property type="match status" value="1"/>
</dbReference>
<evidence type="ECO:0000256" key="3">
    <source>
        <dbReference type="ARBA" id="ARBA00022763"/>
    </source>
</evidence>
<dbReference type="EC" id="3.1.-.-" evidence="13"/>
<keyword evidence="2 13" id="KW-0547">Nucleotide-binding</keyword>
<comment type="subunit">
    <text evidence="13">Heterodimer of AddA and AddB/RexB.</text>
</comment>
<dbReference type="PANTHER" id="PTHR11070">
    <property type="entry name" value="UVRD / RECB / PCRA DNA HELICASE FAMILY MEMBER"/>
    <property type="match status" value="1"/>
</dbReference>
<evidence type="ECO:0000313" key="18">
    <source>
        <dbReference type="EMBL" id="KAB2952719.1"/>
    </source>
</evidence>
<evidence type="ECO:0000313" key="19">
    <source>
        <dbReference type="Proteomes" id="UP000468766"/>
    </source>
</evidence>
<dbReference type="GO" id="GO:0003690">
    <property type="term" value="F:double-stranded DNA binding"/>
    <property type="evidence" value="ECO:0007669"/>
    <property type="project" value="UniProtKB-UniRule"/>
</dbReference>
<dbReference type="InterPro" id="IPR011604">
    <property type="entry name" value="PDDEXK-like_dom_sf"/>
</dbReference>
<feature type="domain" description="UvrD-like helicase ATP-binding" evidence="16">
    <location>
        <begin position="6"/>
        <end position="485"/>
    </location>
</feature>
<dbReference type="HAMAP" id="MF_01451">
    <property type="entry name" value="AddA"/>
    <property type="match status" value="1"/>
</dbReference>
<dbReference type="GO" id="GO:0005829">
    <property type="term" value="C:cytosol"/>
    <property type="evidence" value="ECO:0007669"/>
    <property type="project" value="TreeGrafter"/>
</dbReference>
<evidence type="ECO:0000256" key="8">
    <source>
        <dbReference type="ARBA" id="ARBA00023125"/>
    </source>
</evidence>
<dbReference type="GO" id="GO:0033202">
    <property type="term" value="C:DNA helicase complex"/>
    <property type="evidence" value="ECO:0007669"/>
    <property type="project" value="TreeGrafter"/>
</dbReference>
<keyword evidence="5 13" id="KW-0347">Helicase</keyword>
<proteinExistence type="inferred from homology"/>
<comment type="catalytic activity">
    <reaction evidence="12 13">
        <text>ATP + H2O = ADP + phosphate + H(+)</text>
        <dbReference type="Rhea" id="RHEA:13065"/>
        <dbReference type="ChEBI" id="CHEBI:15377"/>
        <dbReference type="ChEBI" id="CHEBI:15378"/>
        <dbReference type="ChEBI" id="CHEBI:30616"/>
        <dbReference type="ChEBI" id="CHEBI:43474"/>
        <dbReference type="ChEBI" id="CHEBI:456216"/>
        <dbReference type="EC" id="5.6.2.4"/>
    </reaction>
</comment>
<feature type="domain" description="UvrD-like helicase C-terminal" evidence="17">
    <location>
        <begin position="528"/>
        <end position="817"/>
    </location>
</feature>
<keyword evidence="3 13" id="KW-0227">DNA damage</keyword>
<dbReference type="FunFam" id="3.40.50.300:FF:001236">
    <property type="entry name" value="ATP-dependent helicase/nuclease subunit A"/>
    <property type="match status" value="1"/>
</dbReference>
<keyword evidence="15" id="KW-0175">Coiled coil</keyword>
<feature type="binding site" evidence="14">
    <location>
        <begin position="27"/>
        <end position="34"/>
    </location>
    <ligand>
        <name>ATP</name>
        <dbReference type="ChEBI" id="CHEBI:30616"/>
    </ligand>
</feature>
<dbReference type="Pfam" id="PF12705">
    <property type="entry name" value="PDDEXK_1"/>
    <property type="match status" value="1"/>
</dbReference>
<dbReference type="InterPro" id="IPR014016">
    <property type="entry name" value="UvrD-like_ATP-bd"/>
</dbReference>
<keyword evidence="4 13" id="KW-0378">Hydrolase</keyword>
<comment type="cofactor">
    <cofactor evidence="13">
        <name>Mg(2+)</name>
        <dbReference type="ChEBI" id="CHEBI:18420"/>
    </cofactor>
</comment>
<evidence type="ECO:0000256" key="6">
    <source>
        <dbReference type="ARBA" id="ARBA00022839"/>
    </source>
</evidence>